<accession>B7QER6</accession>
<gene>
    <name evidence="2" type="ORF">IscW_ISCW013396</name>
</gene>
<proteinExistence type="predicted"/>
<dbReference type="InParanoid" id="B7QER6"/>
<dbReference type="VEuPathDB" id="VectorBase:ISCW013396"/>
<dbReference type="Proteomes" id="UP000001555">
    <property type="component" value="Unassembled WGS sequence"/>
</dbReference>
<evidence type="ECO:0000256" key="1">
    <source>
        <dbReference type="SAM" id="MobiDB-lite"/>
    </source>
</evidence>
<name>B7QER6_IXOSC</name>
<dbReference type="AlphaFoldDB" id="B7QER6"/>
<dbReference type="VEuPathDB" id="VectorBase:ISCI013396"/>
<evidence type="ECO:0000313" key="2">
    <source>
        <dbReference type="EMBL" id="EEC17338.1"/>
    </source>
</evidence>
<organism>
    <name type="scientific">Ixodes scapularis</name>
    <name type="common">Black-legged tick</name>
    <name type="synonym">Deer tick</name>
    <dbReference type="NCBI Taxonomy" id="6945"/>
    <lineage>
        <taxon>Eukaryota</taxon>
        <taxon>Metazoa</taxon>
        <taxon>Ecdysozoa</taxon>
        <taxon>Arthropoda</taxon>
        <taxon>Chelicerata</taxon>
        <taxon>Arachnida</taxon>
        <taxon>Acari</taxon>
        <taxon>Parasitiformes</taxon>
        <taxon>Ixodida</taxon>
        <taxon>Ixodoidea</taxon>
        <taxon>Ixodidae</taxon>
        <taxon>Ixodinae</taxon>
        <taxon>Ixodes</taxon>
    </lineage>
</organism>
<dbReference type="EMBL" id="ABJB010347286">
    <property type="status" value="NOT_ANNOTATED_CDS"/>
    <property type="molecule type" value="Genomic_DNA"/>
</dbReference>
<feature type="region of interest" description="Disordered" evidence="1">
    <location>
        <begin position="1"/>
        <end position="60"/>
    </location>
</feature>
<evidence type="ECO:0000313" key="3">
    <source>
        <dbReference type="EnsemblMetazoa" id="ISCW013396-PA"/>
    </source>
</evidence>
<keyword evidence="4" id="KW-1185">Reference proteome</keyword>
<reference evidence="3" key="2">
    <citation type="submission" date="2020-05" db="UniProtKB">
        <authorList>
            <consortium name="EnsemblMetazoa"/>
        </authorList>
    </citation>
    <scope>IDENTIFICATION</scope>
    <source>
        <strain evidence="3">wikel</strain>
    </source>
</reference>
<sequence>MLAGGVAAGRSDPAPLSRAPIEPGVINALSGRGPHGQWRRRPAAFPGRSGSHVPARAPAPVSCSLPGRCSKNRRVPRPPELIMEHLATGSEPAELCE</sequence>
<protein>
    <submittedName>
        <fullName evidence="2 3">Uncharacterized protein</fullName>
    </submittedName>
</protein>
<reference evidence="2 4" key="1">
    <citation type="submission" date="2008-03" db="EMBL/GenBank/DDBJ databases">
        <title>Annotation of Ixodes scapularis.</title>
        <authorList>
            <consortium name="Ixodes scapularis Genome Project Consortium"/>
            <person name="Caler E."/>
            <person name="Hannick L.I."/>
            <person name="Bidwell S."/>
            <person name="Joardar V."/>
            <person name="Thiagarajan M."/>
            <person name="Amedeo P."/>
            <person name="Galinsky K.J."/>
            <person name="Schobel S."/>
            <person name="Inman J."/>
            <person name="Hostetler J."/>
            <person name="Miller J."/>
            <person name="Hammond M."/>
            <person name="Megy K."/>
            <person name="Lawson D."/>
            <person name="Kodira C."/>
            <person name="Sutton G."/>
            <person name="Meyer J."/>
            <person name="Hill C.A."/>
            <person name="Birren B."/>
            <person name="Nene V."/>
            <person name="Collins F."/>
            <person name="Alarcon-Chaidez F."/>
            <person name="Wikel S."/>
            <person name="Strausberg R."/>
        </authorList>
    </citation>
    <scope>NUCLEOTIDE SEQUENCE [LARGE SCALE GENOMIC DNA]</scope>
    <source>
        <strain evidence="4">Wikel</strain>
        <strain evidence="2">Wikel colony</strain>
    </source>
</reference>
<dbReference type="HOGENOM" id="CLU_2349000_0_0_1"/>
<evidence type="ECO:0000313" key="4">
    <source>
        <dbReference type="Proteomes" id="UP000001555"/>
    </source>
</evidence>
<dbReference type="EMBL" id="DS922060">
    <property type="protein sequence ID" value="EEC17338.1"/>
    <property type="molecule type" value="Genomic_DNA"/>
</dbReference>
<dbReference type="PaxDb" id="6945-B7QER6"/>
<dbReference type="EnsemblMetazoa" id="ISCW013396-RA">
    <property type="protein sequence ID" value="ISCW013396-PA"/>
    <property type="gene ID" value="ISCW013396"/>
</dbReference>